<protein>
    <submittedName>
        <fullName evidence="3">MBL fold metallo-hydrolase</fullName>
    </submittedName>
    <submittedName>
        <fullName evidence="2">Metallo-beta-lactamase superfamily</fullName>
    </submittedName>
</protein>
<dbReference type="HOGENOM" id="CLU_061385_1_0_11"/>
<dbReference type="OrthoDB" id="2971563at2"/>
<gene>
    <name evidence="2" type="ORF">RradSPS_0298</name>
    <name evidence="3" type="ORF">SIL72_03020</name>
</gene>
<dbReference type="PANTHER" id="PTHR42951">
    <property type="entry name" value="METALLO-BETA-LACTAMASE DOMAIN-CONTAINING"/>
    <property type="match status" value="1"/>
</dbReference>
<evidence type="ECO:0000313" key="3">
    <source>
        <dbReference type="EMBL" id="MDX5892995.1"/>
    </source>
</evidence>
<proteinExistence type="predicted"/>
<sequence length="302" mass="33099">MRIETLDLGFQGRKEVIASYLLTGGGSAAIVETGPASCLEALLDGIKARNISPEDVEAVFLTHIHLDHAGGSGHVAEALPNARFYVHEVGAPHIADPSKLWKSASRIYGEERMEELWGEAKPVPGERITALEGEQESVPTAGGRLVAYDTPGHAYHHLAFFDPESRSLFAGDVAGVRLPGRSYVRPPTTPPEVHVEAWTGSIQRLRSLQPDFLYPTHFGGYTDVSRHLDELEVRLMSWLATVEERMEAGEGRDEIASALKEKGDAEMTEEGLSEEDSSQYDLAGNYGMLADGLMRYVTKKNR</sequence>
<dbReference type="InterPro" id="IPR036866">
    <property type="entry name" value="RibonucZ/Hydroxyglut_hydro"/>
</dbReference>
<dbReference type="eggNOG" id="COG0491">
    <property type="taxonomic scope" value="Bacteria"/>
</dbReference>
<dbReference type="PANTHER" id="PTHR42951:SF22">
    <property type="entry name" value="METALLO BETA-LACTAMASE SUPERFAMILY LIPOPROTEIN"/>
    <property type="match status" value="1"/>
</dbReference>
<dbReference type="InterPro" id="IPR050855">
    <property type="entry name" value="NDM-1-like"/>
</dbReference>
<feature type="domain" description="Metallo-beta-lactamase" evidence="1">
    <location>
        <begin position="16"/>
        <end position="217"/>
    </location>
</feature>
<dbReference type="KEGG" id="rrd:RradSPS_0298"/>
<dbReference type="EMBL" id="JAWXXX010000001">
    <property type="protein sequence ID" value="MDX5892995.1"/>
    <property type="molecule type" value="Genomic_DNA"/>
</dbReference>
<dbReference type="InterPro" id="IPR037482">
    <property type="entry name" value="ST1585_MBL-fold"/>
</dbReference>
<reference evidence="3" key="2">
    <citation type="submission" date="2023-11" db="EMBL/GenBank/DDBJ databases">
        <title>MicrobeMod: A computational toolkit for identifying prokaryotic methylation and restriction-modification with nanopore sequencing.</title>
        <authorList>
            <person name="Crits-Christoph A."/>
            <person name="Kang S.C."/>
            <person name="Lee H."/>
            <person name="Ostrov N."/>
        </authorList>
    </citation>
    <scope>NUCLEOTIDE SEQUENCE</scope>
    <source>
        <strain evidence="3">ATCC 51242</strain>
    </source>
</reference>
<organism evidence="2 4">
    <name type="scientific">Rubrobacter radiotolerans</name>
    <name type="common">Arthrobacter radiotolerans</name>
    <dbReference type="NCBI Taxonomy" id="42256"/>
    <lineage>
        <taxon>Bacteria</taxon>
        <taxon>Bacillati</taxon>
        <taxon>Actinomycetota</taxon>
        <taxon>Rubrobacteria</taxon>
        <taxon>Rubrobacterales</taxon>
        <taxon>Rubrobacteraceae</taxon>
        <taxon>Rubrobacter</taxon>
    </lineage>
</organism>
<dbReference type="SMART" id="SM00849">
    <property type="entry name" value="Lactamase_B"/>
    <property type="match status" value="1"/>
</dbReference>
<dbReference type="Gene3D" id="3.60.15.10">
    <property type="entry name" value="Ribonuclease Z/Hydroxyacylglutathione hydrolase-like"/>
    <property type="match status" value="1"/>
</dbReference>
<evidence type="ECO:0000259" key="1">
    <source>
        <dbReference type="SMART" id="SM00849"/>
    </source>
</evidence>
<accession>A0A023X085</accession>
<dbReference type="AlphaFoldDB" id="A0A023X085"/>
<keyword evidence="4" id="KW-1185">Reference proteome</keyword>
<evidence type="ECO:0000313" key="2">
    <source>
        <dbReference type="EMBL" id="AHY45581.1"/>
    </source>
</evidence>
<dbReference type="Proteomes" id="UP000025229">
    <property type="component" value="Chromosome"/>
</dbReference>
<name>A0A023X085_RUBRA</name>
<dbReference type="EMBL" id="CP007514">
    <property type="protein sequence ID" value="AHY45581.1"/>
    <property type="molecule type" value="Genomic_DNA"/>
</dbReference>
<reference evidence="2 4" key="1">
    <citation type="submission" date="2014-03" db="EMBL/GenBank/DDBJ databases">
        <title>Complete genome sequence of the Radio-Resistant Rubrobacter radiotolerans RSPS-4.</title>
        <authorList>
            <person name="Egas C.C."/>
            <person name="Barroso C.C."/>
            <person name="Froufe H.J.C."/>
            <person name="Pacheco J.J."/>
            <person name="Albuquerque L.L."/>
            <person name="da Costa M.M.S."/>
        </authorList>
    </citation>
    <scope>NUCLEOTIDE SEQUENCE [LARGE SCALE GENOMIC DNA]</scope>
    <source>
        <strain evidence="2 4">RSPS-4</strain>
    </source>
</reference>
<dbReference type="Pfam" id="PF00753">
    <property type="entry name" value="Lactamase_B"/>
    <property type="match status" value="1"/>
</dbReference>
<dbReference type="STRING" id="42256.RradSPS_0298"/>
<dbReference type="RefSeq" id="WP_038680198.1">
    <property type="nucleotide sequence ID" value="NZ_CP007514.1"/>
</dbReference>
<dbReference type="CDD" id="cd07726">
    <property type="entry name" value="ST1585-like_MBL-fold"/>
    <property type="match status" value="1"/>
</dbReference>
<dbReference type="SUPFAM" id="SSF56281">
    <property type="entry name" value="Metallo-hydrolase/oxidoreductase"/>
    <property type="match status" value="1"/>
</dbReference>
<dbReference type="Proteomes" id="UP001281130">
    <property type="component" value="Unassembled WGS sequence"/>
</dbReference>
<evidence type="ECO:0000313" key="4">
    <source>
        <dbReference type="Proteomes" id="UP000025229"/>
    </source>
</evidence>
<dbReference type="InterPro" id="IPR001279">
    <property type="entry name" value="Metallo-B-lactamas"/>
</dbReference>